<dbReference type="PROSITE" id="PS00072">
    <property type="entry name" value="ACYL_COA_DH_1"/>
    <property type="match status" value="1"/>
</dbReference>
<protein>
    <submittedName>
        <fullName evidence="9">Isovaleryl-CoA dehydrogenase</fullName>
        <ecNumber evidence="9">1.3.8.4</ecNumber>
    </submittedName>
</protein>
<dbReference type="PANTHER" id="PTHR42707">
    <property type="entry name" value="ACYL-COA DEHYDROGENASE"/>
    <property type="match status" value="1"/>
</dbReference>
<comment type="caution">
    <text evidence="9">The sequence shown here is derived from an EMBL/GenBank/DDBJ whole genome shotgun (WGS) entry which is preliminary data.</text>
</comment>
<evidence type="ECO:0000256" key="4">
    <source>
        <dbReference type="ARBA" id="ARBA00022827"/>
    </source>
</evidence>
<dbReference type="InterPro" id="IPR041504">
    <property type="entry name" value="AidB_N"/>
</dbReference>
<sequence length="548" mass="59844">MSIAEQFLTHAVDNQAPPLQNYNSYLSDLALREAVAREGGGWAEAHLSEFGAVAGGEMVALGYAANENKPKLKAYDRYGHRIDEIEFHPAYHRVMQLGMQYGVHAFAWRNADKPGAHVARAAVSYLHNQAESGTSCPLTMTHSAAPALMKTPALAARWLPKIHSTEYDPRLLPMEQKTGCTMGMGMTEKQGGSDVRANTTKAYRQADGSYEIVGHKWFFSAPMCDAWLVLAYVDAGLSCFLMPKLRPDGSRNAIRVQRLKDKLGDWSNASSEVEFLGAYAELVGAEGRGVSTILEMVALTRLDCMIGSSSLMRQATVQALHHARYRKAFGKLLIDQPLMRNVLADLALETEAATALTMRVARAVDASPRDEGEAAFARIATAIGKFWICKRCPPLVNEAQECLGGAGYVEDGPMPRLYRQAPLNSIWEGSGNIQCLDVLRAVGKEPETREALFAELLSARGAHADLDREIHWLTQAFDDRATLELRSRMVVERLALALQAAILLRAGNDDVAATWCSSRLGGEHGLNYGTLSAQAPLDALLARAFVDG</sequence>
<dbReference type="Pfam" id="PF00441">
    <property type="entry name" value="Acyl-CoA_dh_1"/>
    <property type="match status" value="1"/>
</dbReference>
<gene>
    <name evidence="9" type="ORF">G7Y82_20420</name>
</gene>
<evidence type="ECO:0000256" key="3">
    <source>
        <dbReference type="ARBA" id="ARBA00022630"/>
    </source>
</evidence>
<keyword evidence="5 9" id="KW-0560">Oxidoreductase</keyword>
<feature type="domain" description="Acyl-CoA dehydrogenase/oxidase C-terminal" evidence="6">
    <location>
        <begin position="287"/>
        <end position="442"/>
    </location>
</feature>
<dbReference type="GO" id="GO:0008470">
    <property type="term" value="F:3-methylbutanoyl-CoA dehydrogenase activity"/>
    <property type="evidence" value="ECO:0007669"/>
    <property type="project" value="UniProtKB-EC"/>
</dbReference>
<dbReference type="Pfam" id="PF18158">
    <property type="entry name" value="AidB_N"/>
    <property type="match status" value="1"/>
</dbReference>
<dbReference type="SUPFAM" id="SSF56645">
    <property type="entry name" value="Acyl-CoA dehydrogenase NM domain-like"/>
    <property type="match status" value="1"/>
</dbReference>
<dbReference type="InterPro" id="IPR036250">
    <property type="entry name" value="AcylCo_DH-like_C"/>
</dbReference>
<evidence type="ECO:0000259" key="8">
    <source>
        <dbReference type="Pfam" id="PF18158"/>
    </source>
</evidence>
<dbReference type="InterPro" id="IPR009075">
    <property type="entry name" value="AcylCo_DH/oxidase_C"/>
</dbReference>
<dbReference type="Gene3D" id="1.20.140.10">
    <property type="entry name" value="Butyryl-CoA Dehydrogenase, subunit A, domain 3"/>
    <property type="match status" value="1"/>
</dbReference>
<feature type="domain" description="Adaptive response protein AidB N-terminal" evidence="8">
    <location>
        <begin position="14"/>
        <end position="169"/>
    </location>
</feature>
<dbReference type="Gene3D" id="2.40.110.20">
    <property type="match status" value="1"/>
</dbReference>
<dbReference type="Proteomes" id="UP000653472">
    <property type="component" value="Unassembled WGS sequence"/>
</dbReference>
<dbReference type="InterPro" id="IPR052904">
    <property type="entry name" value="Acyl-CoA_dehydrogenase-like"/>
</dbReference>
<dbReference type="EMBL" id="JAAVXB010000018">
    <property type="protein sequence ID" value="NKF24678.1"/>
    <property type="molecule type" value="Genomic_DNA"/>
</dbReference>
<keyword evidence="3 5" id="KW-0285">Flavoprotein</keyword>
<accession>A0A969WEP9</accession>
<dbReference type="SUPFAM" id="SSF47203">
    <property type="entry name" value="Acyl-CoA dehydrogenase C-terminal domain-like"/>
    <property type="match status" value="1"/>
</dbReference>
<proteinExistence type="inferred from homology"/>
<keyword evidence="10" id="KW-1185">Reference proteome</keyword>
<dbReference type="NCBIfam" id="NF008594">
    <property type="entry name" value="PRK11561.1"/>
    <property type="match status" value="1"/>
</dbReference>
<keyword evidence="4 5" id="KW-0274">FAD</keyword>
<feature type="domain" description="Acyl-CoA oxidase/dehydrogenase middle" evidence="7">
    <location>
        <begin position="184"/>
        <end position="275"/>
    </location>
</feature>
<reference evidence="9" key="1">
    <citation type="submission" date="2020-03" db="EMBL/GenBank/DDBJ databases">
        <title>Solimonas marina sp. nov., isolated from deep seawater of the Pacific Ocean.</title>
        <authorList>
            <person name="Liu X."/>
            <person name="Lai Q."/>
            <person name="Sun F."/>
            <person name="Gai Y."/>
            <person name="Li G."/>
            <person name="Shao Z."/>
        </authorList>
    </citation>
    <scope>NUCLEOTIDE SEQUENCE</scope>
    <source>
        <strain evidence="9">C16B3</strain>
    </source>
</reference>
<dbReference type="InterPro" id="IPR009100">
    <property type="entry name" value="AcylCoA_DH/oxidase_NM_dom_sf"/>
</dbReference>
<dbReference type="Gene3D" id="6.10.250.600">
    <property type="match status" value="1"/>
</dbReference>
<dbReference type="RefSeq" id="WP_168149988.1">
    <property type="nucleotide sequence ID" value="NZ_JAAVXB010000018.1"/>
</dbReference>
<evidence type="ECO:0000256" key="5">
    <source>
        <dbReference type="RuleBase" id="RU362125"/>
    </source>
</evidence>
<organism evidence="9 10">
    <name type="scientific">Solimonas marina</name>
    <dbReference type="NCBI Taxonomy" id="2714601"/>
    <lineage>
        <taxon>Bacteria</taxon>
        <taxon>Pseudomonadati</taxon>
        <taxon>Pseudomonadota</taxon>
        <taxon>Gammaproteobacteria</taxon>
        <taxon>Nevskiales</taxon>
        <taxon>Nevskiaceae</taxon>
        <taxon>Solimonas</taxon>
    </lineage>
</organism>
<comment type="cofactor">
    <cofactor evidence="1 5">
        <name>FAD</name>
        <dbReference type="ChEBI" id="CHEBI:57692"/>
    </cofactor>
</comment>
<dbReference type="Pfam" id="PF02770">
    <property type="entry name" value="Acyl-CoA_dh_M"/>
    <property type="match status" value="1"/>
</dbReference>
<dbReference type="InterPro" id="IPR006091">
    <property type="entry name" value="Acyl-CoA_Oxase/DH_mid-dom"/>
</dbReference>
<evidence type="ECO:0000259" key="6">
    <source>
        <dbReference type="Pfam" id="PF00441"/>
    </source>
</evidence>
<evidence type="ECO:0000259" key="7">
    <source>
        <dbReference type="Pfam" id="PF02770"/>
    </source>
</evidence>
<dbReference type="PANTHER" id="PTHR42707:SF3">
    <property type="entry name" value="ACYL-COA DEHYDROGENASE AIDB-RELATED"/>
    <property type="match status" value="1"/>
</dbReference>
<dbReference type="AlphaFoldDB" id="A0A969WEP9"/>
<evidence type="ECO:0000256" key="1">
    <source>
        <dbReference type="ARBA" id="ARBA00001974"/>
    </source>
</evidence>
<dbReference type="InterPro" id="IPR006089">
    <property type="entry name" value="Acyl-CoA_DH_CS"/>
</dbReference>
<dbReference type="EC" id="1.3.8.4" evidence="9"/>
<evidence type="ECO:0000313" key="10">
    <source>
        <dbReference type="Proteomes" id="UP000653472"/>
    </source>
</evidence>
<evidence type="ECO:0000313" key="9">
    <source>
        <dbReference type="EMBL" id="NKF24678.1"/>
    </source>
</evidence>
<comment type="similarity">
    <text evidence="2 5">Belongs to the acyl-CoA dehydrogenase family.</text>
</comment>
<evidence type="ECO:0000256" key="2">
    <source>
        <dbReference type="ARBA" id="ARBA00009347"/>
    </source>
</evidence>
<name>A0A969WEP9_9GAMM</name>